<feature type="domain" description="SCP" evidence="1">
    <location>
        <begin position="4"/>
        <end position="116"/>
    </location>
</feature>
<dbReference type="SUPFAM" id="SSF55797">
    <property type="entry name" value="PR-1-like"/>
    <property type="match status" value="1"/>
</dbReference>
<dbReference type="Pfam" id="PF00188">
    <property type="entry name" value="CAP"/>
    <property type="match status" value="1"/>
</dbReference>
<dbReference type="AlphaFoldDB" id="A0A6A5JWW0"/>
<protein>
    <recommendedName>
        <fullName evidence="1">SCP domain-containing protein</fullName>
    </recommendedName>
</protein>
<name>A0A6A5JWW0_9PLEO</name>
<dbReference type="EMBL" id="ML975534">
    <property type="protein sequence ID" value="KAF1828529.1"/>
    <property type="molecule type" value="Genomic_DNA"/>
</dbReference>
<keyword evidence="3" id="KW-1185">Reference proteome</keyword>
<dbReference type="Gene3D" id="3.40.33.10">
    <property type="entry name" value="CAP"/>
    <property type="match status" value="1"/>
</dbReference>
<organism evidence="2 3">
    <name type="scientific">Decorospora gaudefroyi</name>
    <dbReference type="NCBI Taxonomy" id="184978"/>
    <lineage>
        <taxon>Eukaryota</taxon>
        <taxon>Fungi</taxon>
        <taxon>Dikarya</taxon>
        <taxon>Ascomycota</taxon>
        <taxon>Pezizomycotina</taxon>
        <taxon>Dothideomycetes</taxon>
        <taxon>Pleosporomycetidae</taxon>
        <taxon>Pleosporales</taxon>
        <taxon>Pleosporineae</taxon>
        <taxon>Pleosporaceae</taxon>
        <taxon>Decorospora</taxon>
    </lineage>
</organism>
<evidence type="ECO:0000313" key="2">
    <source>
        <dbReference type="EMBL" id="KAF1828529.1"/>
    </source>
</evidence>
<dbReference type="InterPro" id="IPR035940">
    <property type="entry name" value="CAP_sf"/>
</dbReference>
<reference evidence="2" key="1">
    <citation type="submission" date="2020-01" db="EMBL/GenBank/DDBJ databases">
        <authorList>
            <consortium name="DOE Joint Genome Institute"/>
            <person name="Haridas S."/>
            <person name="Albert R."/>
            <person name="Binder M."/>
            <person name="Bloem J."/>
            <person name="Labutti K."/>
            <person name="Salamov A."/>
            <person name="Andreopoulos B."/>
            <person name="Baker S.E."/>
            <person name="Barry K."/>
            <person name="Bills G."/>
            <person name="Bluhm B.H."/>
            <person name="Cannon C."/>
            <person name="Castanera R."/>
            <person name="Culley D.E."/>
            <person name="Daum C."/>
            <person name="Ezra D."/>
            <person name="Gonzalez J.B."/>
            <person name="Henrissat B."/>
            <person name="Kuo A."/>
            <person name="Liang C."/>
            <person name="Lipzen A."/>
            <person name="Lutzoni F."/>
            <person name="Magnuson J."/>
            <person name="Mondo S."/>
            <person name="Nolan M."/>
            <person name="Ohm R."/>
            <person name="Pangilinan J."/>
            <person name="Park H.-J."/>
            <person name="Ramirez L."/>
            <person name="Alfaro M."/>
            <person name="Sun H."/>
            <person name="Tritt A."/>
            <person name="Yoshinaga Y."/>
            <person name="Zwiers L.-H."/>
            <person name="Turgeon B.G."/>
            <person name="Goodwin S.B."/>
            <person name="Spatafora J.W."/>
            <person name="Crous P.W."/>
            <person name="Grigoriev I.V."/>
        </authorList>
    </citation>
    <scope>NUCLEOTIDE SEQUENCE</scope>
    <source>
        <strain evidence="2">P77</strain>
    </source>
</reference>
<dbReference type="OrthoDB" id="5350391at2759"/>
<dbReference type="Proteomes" id="UP000800040">
    <property type="component" value="Unassembled WGS sequence"/>
</dbReference>
<evidence type="ECO:0000259" key="1">
    <source>
        <dbReference type="Pfam" id="PF00188"/>
    </source>
</evidence>
<accession>A0A6A5JWW0</accession>
<proteinExistence type="predicted"/>
<evidence type="ECO:0000313" key="3">
    <source>
        <dbReference type="Proteomes" id="UP000800040"/>
    </source>
</evidence>
<dbReference type="InterPro" id="IPR014044">
    <property type="entry name" value="CAP_dom"/>
</dbReference>
<sequence>MAIVDEWRGKLGLAKLARDSKLESNAMNCVVEGNGAMKHKLNPGTFGQVLAPGKDTQESFLSVFVGGWLCELPNTPGLEGVCGTMSKGWSYQGQTGHAEILMSDNYSKIGCAYYDGIHGCDLA</sequence>
<gene>
    <name evidence="2" type="ORF">BDW02DRAFT_512108</name>
</gene>